<name>A0A1W2FPB5_KIBAR</name>
<evidence type="ECO:0000313" key="2">
    <source>
        <dbReference type="Proteomes" id="UP000192674"/>
    </source>
</evidence>
<evidence type="ECO:0000313" key="1">
    <source>
        <dbReference type="EMBL" id="SMD23448.1"/>
    </source>
</evidence>
<dbReference type="RefSeq" id="WP_235039100.1">
    <property type="nucleotide sequence ID" value="NZ_FWXV01000009.1"/>
</dbReference>
<dbReference type="AlphaFoldDB" id="A0A1W2FPB5"/>
<dbReference type="Proteomes" id="UP000192674">
    <property type="component" value="Unassembled WGS sequence"/>
</dbReference>
<keyword evidence="2" id="KW-1185">Reference proteome</keyword>
<organism evidence="1 2">
    <name type="scientific">Kibdelosporangium aridum</name>
    <dbReference type="NCBI Taxonomy" id="2030"/>
    <lineage>
        <taxon>Bacteria</taxon>
        <taxon>Bacillati</taxon>
        <taxon>Actinomycetota</taxon>
        <taxon>Actinomycetes</taxon>
        <taxon>Pseudonocardiales</taxon>
        <taxon>Pseudonocardiaceae</taxon>
        <taxon>Kibdelosporangium</taxon>
    </lineage>
</organism>
<proteinExistence type="predicted"/>
<accession>A0A1W2FPB5</accession>
<protein>
    <submittedName>
        <fullName evidence="1">Uncharacterized protein</fullName>
    </submittedName>
</protein>
<dbReference type="EMBL" id="FWXV01000009">
    <property type="protein sequence ID" value="SMD23448.1"/>
    <property type="molecule type" value="Genomic_DNA"/>
</dbReference>
<gene>
    <name evidence="1" type="ORF">SAMN05661093_07976</name>
</gene>
<sequence>MPAVIGMWAPEESTVRRLAQHVDGDVLDAAISAWRTARTNNQAGDDLAAGSPPAAVAIDGTSVRGTFTRTGGAGVLLLIGGHPHRQ</sequence>
<reference evidence="1 2" key="1">
    <citation type="submission" date="2017-04" db="EMBL/GenBank/DDBJ databases">
        <authorList>
            <person name="Afonso C.L."/>
            <person name="Miller P.J."/>
            <person name="Scott M.A."/>
            <person name="Spackman E."/>
            <person name="Goraichik I."/>
            <person name="Dimitrov K.M."/>
            <person name="Suarez D.L."/>
            <person name="Swayne D.E."/>
        </authorList>
    </citation>
    <scope>NUCLEOTIDE SEQUENCE [LARGE SCALE GENOMIC DNA]</scope>
    <source>
        <strain evidence="1 2">DSM 43828</strain>
    </source>
</reference>